<reference evidence="3" key="1">
    <citation type="submission" date="2021-03" db="EMBL/GenBank/DDBJ databases">
        <title>Antimicrobial resistance genes in bacteria isolated from Japanese honey, and their potential for conferring macrolide and lincosamide resistance in the American foulbrood pathogen Paenibacillus larvae.</title>
        <authorList>
            <person name="Okamoto M."/>
            <person name="Kumagai M."/>
            <person name="Kanamori H."/>
            <person name="Takamatsu D."/>
        </authorList>
    </citation>
    <scope>NUCLEOTIDE SEQUENCE</scope>
    <source>
        <strain evidence="3">J41TS4</strain>
    </source>
</reference>
<dbReference type="RefSeq" id="WP_301630450.1">
    <property type="nucleotide sequence ID" value="NZ_BORS01000019.1"/>
</dbReference>
<comment type="caution">
    <text evidence="3">The sequence shown here is derived from an EMBL/GenBank/DDBJ whole genome shotgun (WGS) entry which is preliminary data.</text>
</comment>
<proteinExistence type="predicted"/>
<keyword evidence="4" id="KW-1185">Reference proteome</keyword>
<dbReference type="AlphaFoldDB" id="A0A919Y9L5"/>
<evidence type="ECO:0000313" key="4">
    <source>
        <dbReference type="Proteomes" id="UP000678895"/>
    </source>
</evidence>
<evidence type="ECO:0000313" key="3">
    <source>
        <dbReference type="EMBL" id="GIO44572.1"/>
    </source>
</evidence>
<feature type="chain" id="PRO_5038754782" description="Polymer-forming cytoskeletal protein" evidence="2">
    <location>
        <begin position="25"/>
        <end position="198"/>
    </location>
</feature>
<dbReference type="EMBL" id="BORS01000019">
    <property type="protein sequence ID" value="GIO44572.1"/>
    <property type="molecule type" value="Genomic_DNA"/>
</dbReference>
<protein>
    <recommendedName>
        <fullName evidence="5">Polymer-forming cytoskeletal protein</fullName>
    </recommendedName>
</protein>
<organism evidence="3 4">
    <name type="scientific">Paenibacillus apis</name>
    <dbReference type="NCBI Taxonomy" id="1792174"/>
    <lineage>
        <taxon>Bacteria</taxon>
        <taxon>Bacillati</taxon>
        <taxon>Bacillota</taxon>
        <taxon>Bacilli</taxon>
        <taxon>Bacillales</taxon>
        <taxon>Paenibacillaceae</taxon>
        <taxon>Paenibacillus</taxon>
    </lineage>
</organism>
<evidence type="ECO:0000256" key="2">
    <source>
        <dbReference type="SAM" id="SignalP"/>
    </source>
</evidence>
<feature type="signal peptide" evidence="2">
    <location>
        <begin position="1"/>
        <end position="24"/>
    </location>
</feature>
<gene>
    <name evidence="3" type="ORF">J41TS4_43300</name>
</gene>
<evidence type="ECO:0008006" key="5">
    <source>
        <dbReference type="Google" id="ProtNLM"/>
    </source>
</evidence>
<name>A0A919Y9L5_9BACL</name>
<keyword evidence="2" id="KW-0732">Signal</keyword>
<dbReference type="Proteomes" id="UP000678895">
    <property type="component" value="Unassembled WGS sequence"/>
</dbReference>
<sequence>MKIAKSLLVGGMVIALLAGCGNNANNGNTGNTNTGNTGTTNNGNTNAGNNGNGNADAMTTPSIVNQSDAFVNAVSEQGTWIIATLNDLAIEQEVTVAGTFHDKGAADGDVYRKIALYAQDADHNITDSYTLSVPKLTVKSENLLIQGGTVKGDVYVEAAGFHLDATATIDGNLYFSSDDVKNSAKIDGKVTGANEVKQ</sequence>
<dbReference type="PROSITE" id="PS51257">
    <property type="entry name" value="PROKAR_LIPOPROTEIN"/>
    <property type="match status" value="1"/>
</dbReference>
<accession>A0A919Y9L5</accession>
<evidence type="ECO:0000256" key="1">
    <source>
        <dbReference type="SAM" id="MobiDB-lite"/>
    </source>
</evidence>
<feature type="region of interest" description="Disordered" evidence="1">
    <location>
        <begin position="25"/>
        <end position="53"/>
    </location>
</feature>